<protein>
    <submittedName>
        <fullName evidence="7">Diaminobutyrate--2-oxoglutarate transaminase</fullName>
        <ecNumber evidence="7">2.6.1.76</ecNumber>
    </submittedName>
</protein>
<dbReference type="InterPro" id="IPR004637">
    <property type="entry name" value="Dat"/>
</dbReference>
<evidence type="ECO:0000256" key="6">
    <source>
        <dbReference type="RuleBase" id="RU003560"/>
    </source>
</evidence>
<organism evidence="7 8">
    <name type="scientific">Brenneria corticis</name>
    <dbReference type="NCBI Taxonomy" id="2173106"/>
    <lineage>
        <taxon>Bacteria</taxon>
        <taxon>Pseudomonadati</taxon>
        <taxon>Pseudomonadota</taxon>
        <taxon>Gammaproteobacteria</taxon>
        <taxon>Enterobacterales</taxon>
        <taxon>Pectobacteriaceae</taxon>
        <taxon>Brenneria</taxon>
    </lineage>
</organism>
<keyword evidence="5 6" id="KW-0663">Pyridoxal phosphate</keyword>
<evidence type="ECO:0000256" key="1">
    <source>
        <dbReference type="ARBA" id="ARBA00001933"/>
    </source>
</evidence>
<dbReference type="InterPro" id="IPR015422">
    <property type="entry name" value="PyrdxlP-dep_Trfase_small"/>
</dbReference>
<keyword evidence="3 7" id="KW-0032">Aminotransferase</keyword>
<evidence type="ECO:0000256" key="5">
    <source>
        <dbReference type="ARBA" id="ARBA00022898"/>
    </source>
</evidence>
<dbReference type="EMBL" id="QDKH01000009">
    <property type="protein sequence ID" value="PWC16419.1"/>
    <property type="molecule type" value="Genomic_DNA"/>
</dbReference>
<dbReference type="Proteomes" id="UP000296159">
    <property type="component" value="Unassembled WGS sequence"/>
</dbReference>
<evidence type="ECO:0000256" key="2">
    <source>
        <dbReference type="ARBA" id="ARBA00008954"/>
    </source>
</evidence>
<dbReference type="AlphaFoldDB" id="A0A2U1U430"/>
<name>A0A2U1U430_9GAMM</name>
<dbReference type="EC" id="2.6.1.76" evidence="7"/>
<evidence type="ECO:0000313" key="8">
    <source>
        <dbReference type="Proteomes" id="UP000296159"/>
    </source>
</evidence>
<accession>A0A2U1U430</accession>
<dbReference type="InterPro" id="IPR015421">
    <property type="entry name" value="PyrdxlP-dep_Trfase_major"/>
</dbReference>
<reference evidence="7 8" key="1">
    <citation type="submission" date="2018-04" db="EMBL/GenBank/DDBJ databases">
        <title>Brenneria corticis sp.nov.</title>
        <authorList>
            <person name="Li Y."/>
        </authorList>
    </citation>
    <scope>NUCLEOTIDE SEQUENCE [LARGE SCALE GENOMIC DNA]</scope>
    <source>
        <strain evidence="7 8">CFCC 11842</strain>
    </source>
</reference>
<dbReference type="CDD" id="cd00610">
    <property type="entry name" value="OAT_like"/>
    <property type="match status" value="1"/>
</dbReference>
<dbReference type="Gene3D" id="3.90.1150.10">
    <property type="entry name" value="Aspartate Aminotransferase, domain 1"/>
    <property type="match status" value="1"/>
</dbReference>
<dbReference type="GO" id="GO:0030170">
    <property type="term" value="F:pyridoxal phosphate binding"/>
    <property type="evidence" value="ECO:0007669"/>
    <property type="project" value="InterPro"/>
</dbReference>
<evidence type="ECO:0000256" key="4">
    <source>
        <dbReference type="ARBA" id="ARBA00022679"/>
    </source>
</evidence>
<dbReference type="PIRSF" id="PIRSF000521">
    <property type="entry name" value="Transaminase_4ab_Lys_Orn"/>
    <property type="match status" value="1"/>
</dbReference>
<comment type="cofactor">
    <cofactor evidence="1">
        <name>pyridoxal 5'-phosphate</name>
        <dbReference type="ChEBI" id="CHEBI:597326"/>
    </cofactor>
</comment>
<comment type="caution">
    <text evidence="7">The sequence shown here is derived from an EMBL/GenBank/DDBJ whole genome shotgun (WGS) entry which is preliminary data.</text>
</comment>
<dbReference type="InterPro" id="IPR005814">
    <property type="entry name" value="Aminotrans_3"/>
</dbReference>
<comment type="similarity">
    <text evidence="2 6">Belongs to the class-III pyridoxal-phosphate-dependent aminotransferase family.</text>
</comment>
<sequence length="431" mass="48215">MDTLNVNDTDVIDMDLFNRLESEVRFYCRKFPVIFRKAEGSLLTDIYGKKYIDLVCGCGSLNFGHNNPFIVKRIIEHLKKHGLLLSLDLHTIEKAKFIKKFENVVTNKLKSRYKFQFVGPTGTNAVEASLKLARKITGRRNIISFTNAFHGMSQGSLAITGNRQKRFSAGVSFNDITRWPYDGYRQLSGNESLNVLQEMLSDPSSGVDLPAAIILETVQGEGGLNVATIPWLNEIGKIAKQHKAILIVDEIQTGSGRTGPYFSFERSNMDPDIITVAKSVGGGLPLSFVLIKQEYDIWSPGEHNGTFRGPNISFTAATAALELWERDEFKNHASHLSYHFTERLNHIANAHVDIIQMVCGISLMQGLRLKNPIYSNVIQKKLFDAGILVELCGSNDEVIKIMPALNIPIHLIDEALDTIEMVINNISYDKN</sequence>
<dbReference type="NCBIfam" id="NF006733">
    <property type="entry name" value="PRK09264.1"/>
    <property type="match status" value="1"/>
</dbReference>
<keyword evidence="4 7" id="KW-0808">Transferase</keyword>
<proteinExistence type="inferred from homology"/>
<dbReference type="InterPro" id="IPR015424">
    <property type="entry name" value="PyrdxlP-dep_Trfase"/>
</dbReference>
<evidence type="ECO:0000313" key="7">
    <source>
        <dbReference type="EMBL" id="PWC16419.1"/>
    </source>
</evidence>
<dbReference type="Gene3D" id="3.40.640.10">
    <property type="entry name" value="Type I PLP-dependent aspartate aminotransferase-like (Major domain)"/>
    <property type="match status" value="1"/>
</dbReference>
<evidence type="ECO:0000256" key="3">
    <source>
        <dbReference type="ARBA" id="ARBA00022576"/>
    </source>
</evidence>
<dbReference type="Pfam" id="PF00202">
    <property type="entry name" value="Aminotran_3"/>
    <property type="match status" value="1"/>
</dbReference>
<dbReference type="RefSeq" id="WP_136166312.1">
    <property type="nucleotide sequence ID" value="NZ_KZ819077.1"/>
</dbReference>
<keyword evidence="8" id="KW-1185">Reference proteome</keyword>
<dbReference type="PANTHER" id="PTHR43552">
    <property type="entry name" value="DIAMINOBUTYRATE--2-OXOGLUTARATE AMINOTRANSFERASE"/>
    <property type="match status" value="1"/>
</dbReference>
<dbReference type="SUPFAM" id="SSF53383">
    <property type="entry name" value="PLP-dependent transferases"/>
    <property type="match status" value="1"/>
</dbReference>
<dbReference type="PANTHER" id="PTHR43552:SF2">
    <property type="entry name" value="DIAMINOBUTYRATE--2-OXOGLUTARATE TRANSAMINASE"/>
    <property type="match status" value="1"/>
</dbReference>
<gene>
    <name evidence="7" type="ORF">DDT56_10115</name>
</gene>
<dbReference type="GO" id="GO:0045303">
    <property type="term" value="F:diaminobutyrate-2-oxoglutarate transaminase activity"/>
    <property type="evidence" value="ECO:0007669"/>
    <property type="project" value="UniProtKB-EC"/>
</dbReference>